<gene>
    <name evidence="2" type="ORF">A2319_00735</name>
</gene>
<proteinExistence type="predicted"/>
<keyword evidence="1" id="KW-0812">Transmembrane</keyword>
<name>A0A1G2B963_9BACT</name>
<organism evidence="2 3">
    <name type="scientific">Candidatus Kerfeldbacteria bacterium RIFOXYB2_FULL_38_14</name>
    <dbReference type="NCBI Taxonomy" id="1798547"/>
    <lineage>
        <taxon>Bacteria</taxon>
        <taxon>Candidatus Kerfeldiibacteriota</taxon>
    </lineage>
</organism>
<comment type="caution">
    <text evidence="2">The sequence shown here is derived from an EMBL/GenBank/DDBJ whole genome shotgun (WGS) entry which is preliminary data.</text>
</comment>
<evidence type="ECO:0000313" key="2">
    <source>
        <dbReference type="EMBL" id="OGY85753.1"/>
    </source>
</evidence>
<feature type="transmembrane region" description="Helical" evidence="1">
    <location>
        <begin position="386"/>
        <end position="409"/>
    </location>
</feature>
<dbReference type="EMBL" id="MHKI01000028">
    <property type="protein sequence ID" value="OGY85753.1"/>
    <property type="molecule type" value="Genomic_DNA"/>
</dbReference>
<keyword evidence="1" id="KW-1133">Transmembrane helix</keyword>
<keyword evidence="1" id="KW-0472">Membrane</keyword>
<sequence length="740" mass="79346">MRLKLNILFLILLAYFFVGIFLPLSSVLAVGISPGKIEVSNILKNTTQSKTVNIQRDPDNLKGEAVYSVVFKGDYAHYISGSATVVIPDGQQSTNYTFEISPQDAPVGDYQVFLDFIPPAGETTTAKNDNNNQVKIGADILKGMTLTVNVHVTGEELLDYEVSNLQARDTEVGQPIYAGIDVDNQGNVEWRPDQIDFSFVDATDENKIFKATLLADKISITKPGQKQTLNLEIDNILAIGQYYIQAQVYDQDKSVANLSSQNIFSVFPAGTLAQRGELISLTTNKELYVPYEKIKLSANFKNTGEIAANSILITEIYKDNTLQDLQKGEETLVDKGENAELTQIFSLAEEGIYTFSAVVEYGSKITATKTITVQVKNAASFWTSAWGLSVILGLVIFFILIGVLLYRYLRNKRLDNYPLVTIPIKKNRMFRHWIFGIFLFMVVSFGIMSFIFMNSQADDVSTSTTVGNVDPAVDSIYISSSAGGGVDSYGSGIVLLSGTTKTVHVNGVVSDNNGKANIANTAITVIFYRSGATGGADCSADNNDCYQVSGASCTLADATDTTRTYTCPLLLQFYADATDSGAYSAQNWLAKVIVTDTNAATGNSTHGGVEVNSLTALTIPSTVDYGSLALNETTTDANNVEKTIFQAGNSTADVNVSSSASMVCSSGSIPVGNQTWALTDVAHGSGTVLSGTPTDTNLGVTIRTSDITNTSQILYWGIQIPVSGVGGSCGGTTYISAIAG</sequence>
<accession>A0A1G2B963</accession>
<evidence type="ECO:0000256" key="1">
    <source>
        <dbReference type="SAM" id="Phobius"/>
    </source>
</evidence>
<reference evidence="2 3" key="1">
    <citation type="journal article" date="2016" name="Nat. Commun.">
        <title>Thousands of microbial genomes shed light on interconnected biogeochemical processes in an aquifer system.</title>
        <authorList>
            <person name="Anantharaman K."/>
            <person name="Brown C.T."/>
            <person name="Hug L.A."/>
            <person name="Sharon I."/>
            <person name="Castelle C.J."/>
            <person name="Probst A.J."/>
            <person name="Thomas B.C."/>
            <person name="Singh A."/>
            <person name="Wilkins M.J."/>
            <person name="Karaoz U."/>
            <person name="Brodie E.L."/>
            <person name="Williams K.H."/>
            <person name="Hubbard S.S."/>
            <person name="Banfield J.F."/>
        </authorList>
    </citation>
    <scope>NUCLEOTIDE SEQUENCE [LARGE SCALE GENOMIC DNA]</scope>
</reference>
<dbReference type="Proteomes" id="UP000176420">
    <property type="component" value="Unassembled WGS sequence"/>
</dbReference>
<evidence type="ECO:0000313" key="3">
    <source>
        <dbReference type="Proteomes" id="UP000176420"/>
    </source>
</evidence>
<evidence type="ECO:0008006" key="4">
    <source>
        <dbReference type="Google" id="ProtNLM"/>
    </source>
</evidence>
<dbReference type="AlphaFoldDB" id="A0A1G2B963"/>
<feature type="transmembrane region" description="Helical" evidence="1">
    <location>
        <begin position="430"/>
        <end position="453"/>
    </location>
</feature>
<protein>
    <recommendedName>
        <fullName evidence="4">CARDB domain-containing protein</fullName>
    </recommendedName>
</protein>